<keyword evidence="2" id="KW-0560">Oxidoreductase</keyword>
<comment type="similarity">
    <text evidence="1">Belongs to the LDH2/MDH2 oxidoreductase family.</text>
</comment>
<reference evidence="3 4" key="1">
    <citation type="submission" date="2019-03" db="EMBL/GenBank/DDBJ databases">
        <title>Genomic Encyclopedia of Type Strains, Phase IV (KMG-V): Genome sequencing to study the core and pangenomes of soil and plant-associated prokaryotes.</title>
        <authorList>
            <person name="Whitman W."/>
        </authorList>
    </citation>
    <scope>NUCLEOTIDE SEQUENCE [LARGE SCALE GENOMIC DNA]</scope>
    <source>
        <strain evidence="3 4">IE4868</strain>
    </source>
</reference>
<evidence type="ECO:0000256" key="1">
    <source>
        <dbReference type="ARBA" id="ARBA00006056"/>
    </source>
</evidence>
<dbReference type="RefSeq" id="WP_132551872.1">
    <property type="nucleotide sequence ID" value="NZ_SMBK01000005.1"/>
</dbReference>
<organism evidence="3 4">
    <name type="scientific">Rhizobium azibense</name>
    <dbReference type="NCBI Taxonomy" id="1136135"/>
    <lineage>
        <taxon>Bacteria</taxon>
        <taxon>Pseudomonadati</taxon>
        <taxon>Pseudomonadota</taxon>
        <taxon>Alphaproteobacteria</taxon>
        <taxon>Hyphomicrobiales</taxon>
        <taxon>Rhizobiaceae</taxon>
        <taxon>Rhizobium/Agrobacterium group</taxon>
        <taxon>Rhizobium</taxon>
    </lineage>
</organism>
<dbReference type="PANTHER" id="PTHR11091">
    <property type="entry name" value="OXIDOREDUCTASE-RELATED"/>
    <property type="match status" value="1"/>
</dbReference>
<sequence>MRLTEAAALALATRLLEEHGAPHDHAVLQARVLVTADMKGHPSHGLRRLPRLVERIKRGLVDPQMKGTQRWRADAVMEVEGSSGFGPVVAMAAIERLAPHIPDLGIGLVVVRNANHLGMLAHYVEAIAAMGFVGIALSSTESLVHPFGGTQAMLGTNPVAIAVPTAAEPLVLDLATSRVPMGRIHHHVATDRPLAEGWARDAEGHPTTDPVRAKAGAIAPFGDAKGYGLGIAMELLVAALAGSALAPDVRGTLDSHFPCNKGDVFILIEPSLAPGLPARLSAYLDAVRASPPAEAGAPVLVPGDRARGRRAAASRDGFDIDQRLWEDLNALSSSRVLAFEGLRS</sequence>
<dbReference type="Proteomes" id="UP000295507">
    <property type="component" value="Unassembled WGS sequence"/>
</dbReference>
<evidence type="ECO:0000313" key="4">
    <source>
        <dbReference type="Proteomes" id="UP000295507"/>
    </source>
</evidence>
<name>A0A4R3RQ61_9HYPH</name>
<dbReference type="GO" id="GO:0016491">
    <property type="term" value="F:oxidoreductase activity"/>
    <property type="evidence" value="ECO:0007669"/>
    <property type="project" value="UniProtKB-KW"/>
</dbReference>
<dbReference type="PANTHER" id="PTHR11091:SF0">
    <property type="entry name" value="MALATE DEHYDROGENASE"/>
    <property type="match status" value="1"/>
</dbReference>
<accession>A0A4R3RQ61</accession>
<dbReference type="SUPFAM" id="SSF89733">
    <property type="entry name" value="L-sulfolactate dehydrogenase-like"/>
    <property type="match status" value="1"/>
</dbReference>
<dbReference type="Gene3D" id="1.10.1530.10">
    <property type="match status" value="1"/>
</dbReference>
<dbReference type="EMBL" id="SMBK01000005">
    <property type="protein sequence ID" value="TCU38108.1"/>
    <property type="molecule type" value="Genomic_DNA"/>
</dbReference>
<dbReference type="Gene3D" id="3.30.60.50">
    <property type="entry name" value="Hypothetical oxidoreductase yiak, domain 3"/>
    <property type="match status" value="1"/>
</dbReference>
<comment type="caution">
    <text evidence="3">The sequence shown here is derived from an EMBL/GenBank/DDBJ whole genome shotgun (WGS) entry which is preliminary data.</text>
</comment>
<evidence type="ECO:0000256" key="2">
    <source>
        <dbReference type="ARBA" id="ARBA00023002"/>
    </source>
</evidence>
<dbReference type="AlphaFoldDB" id="A0A4R3RQ61"/>
<protein>
    <submittedName>
        <fullName evidence="3">LDH2 family malate/lactate/ureidoglycolate dehydrogenase</fullName>
    </submittedName>
</protein>
<evidence type="ECO:0000313" key="3">
    <source>
        <dbReference type="EMBL" id="TCU38108.1"/>
    </source>
</evidence>
<dbReference type="InterPro" id="IPR003767">
    <property type="entry name" value="Malate/L-lactate_DH-like"/>
</dbReference>
<proteinExistence type="inferred from homology"/>
<dbReference type="InterPro" id="IPR043143">
    <property type="entry name" value="Mal/L-sulf/L-lact_DH-like_NADP"/>
</dbReference>
<dbReference type="Pfam" id="PF02615">
    <property type="entry name" value="Ldh_2"/>
    <property type="match status" value="1"/>
</dbReference>
<dbReference type="InterPro" id="IPR043144">
    <property type="entry name" value="Mal/L-sulf/L-lact_DH-like_ah"/>
</dbReference>
<gene>
    <name evidence="3" type="ORF">EV129_105427</name>
</gene>
<dbReference type="InterPro" id="IPR036111">
    <property type="entry name" value="Mal/L-sulfo/L-lacto_DH-like_sf"/>
</dbReference>
<dbReference type="Gene3D" id="3.30.1370.60">
    <property type="entry name" value="Hypothetical oxidoreductase yiak, domain 2"/>
    <property type="match status" value="1"/>
</dbReference>